<protein>
    <recommendedName>
        <fullName evidence="1">Thioester reductase (TE) domain-containing protein</fullName>
    </recommendedName>
</protein>
<dbReference type="InterPro" id="IPR013120">
    <property type="entry name" value="FAR_NAD-bd"/>
</dbReference>
<gene>
    <name evidence="2" type="ORF">GCM10018785_42450</name>
</gene>
<dbReference type="AlphaFoldDB" id="A0A918ZUY7"/>
<dbReference type="InterPro" id="IPR036291">
    <property type="entry name" value="NAD(P)-bd_dom_sf"/>
</dbReference>
<reference evidence="2" key="2">
    <citation type="submission" date="2020-09" db="EMBL/GenBank/DDBJ databases">
        <authorList>
            <person name="Sun Q."/>
            <person name="Ohkuma M."/>
        </authorList>
    </citation>
    <scope>NUCLEOTIDE SEQUENCE</scope>
    <source>
        <strain evidence="2">JCM 4784</strain>
    </source>
</reference>
<dbReference type="InterPro" id="IPR050177">
    <property type="entry name" value="Lipid_A_modif_metabolic_enz"/>
</dbReference>
<dbReference type="Pfam" id="PF07993">
    <property type="entry name" value="NAD_binding_4"/>
    <property type="match status" value="1"/>
</dbReference>
<feature type="domain" description="Thioester reductase (TE)" evidence="1">
    <location>
        <begin position="9"/>
        <end position="257"/>
    </location>
</feature>
<reference evidence="2" key="1">
    <citation type="journal article" date="2014" name="Int. J. Syst. Evol. Microbiol.">
        <title>Complete genome sequence of Corynebacterium casei LMG S-19264T (=DSM 44701T), isolated from a smear-ripened cheese.</title>
        <authorList>
            <consortium name="US DOE Joint Genome Institute (JGI-PGF)"/>
            <person name="Walter F."/>
            <person name="Albersmeier A."/>
            <person name="Kalinowski J."/>
            <person name="Ruckert C."/>
        </authorList>
    </citation>
    <scope>NUCLEOTIDE SEQUENCE</scope>
    <source>
        <strain evidence="2">JCM 4784</strain>
    </source>
</reference>
<proteinExistence type="predicted"/>
<name>A0A918ZUY7_9ACTN</name>
<dbReference type="SUPFAM" id="SSF51735">
    <property type="entry name" value="NAD(P)-binding Rossmann-fold domains"/>
    <property type="match status" value="1"/>
</dbReference>
<dbReference type="Gene3D" id="3.40.50.720">
    <property type="entry name" value="NAD(P)-binding Rossmann-like Domain"/>
    <property type="match status" value="1"/>
</dbReference>
<evidence type="ECO:0000313" key="2">
    <source>
        <dbReference type="EMBL" id="GHE69405.1"/>
    </source>
</evidence>
<keyword evidence="3" id="KW-1185">Reference proteome</keyword>
<accession>A0A918ZUY7</accession>
<sequence length="371" mass="40141">MVVRMSILLTGATGFLGSRLLYALLVDEGHEVTVLGRGTSAELRGRVVTCLTDLAGGPLPDAVASRLHCLSGDLRRPRLGLPPAHYSRLAGRTSAIWHSAADISLSAPLSSLRETNVAGTERVLELAEYAGRGCRVTCVSTAFVAGRRRNGCIAETELDDTYGFETPYEQSKFEAERLVRAWAQRHDRPVTVLRPSVLISDSHPAEGLPQHPFAEMGRRSERSGTALFEGVSGRVRLPMAPGGALNVVQVEYAVRAMLRLAARAPDGPGVRTFHVVHPVDTPVRLILEAVESRHPGLRLEQVPRLTDPSAIESLAAAHLPDFLLRYGAQRRSYERSGILALAPDLADPPPLDTAYVQAALGYERASAHCHP</sequence>
<dbReference type="Proteomes" id="UP000608024">
    <property type="component" value="Unassembled WGS sequence"/>
</dbReference>
<evidence type="ECO:0000259" key="1">
    <source>
        <dbReference type="Pfam" id="PF07993"/>
    </source>
</evidence>
<organism evidence="2 3">
    <name type="scientific">Streptomyces longispororuber</name>
    <dbReference type="NCBI Taxonomy" id="68230"/>
    <lineage>
        <taxon>Bacteria</taxon>
        <taxon>Bacillati</taxon>
        <taxon>Actinomycetota</taxon>
        <taxon>Actinomycetes</taxon>
        <taxon>Kitasatosporales</taxon>
        <taxon>Streptomycetaceae</taxon>
        <taxon>Streptomyces</taxon>
    </lineage>
</organism>
<comment type="caution">
    <text evidence="2">The sequence shown here is derived from an EMBL/GenBank/DDBJ whole genome shotgun (WGS) entry which is preliminary data.</text>
</comment>
<dbReference type="PANTHER" id="PTHR43245">
    <property type="entry name" value="BIFUNCTIONAL POLYMYXIN RESISTANCE PROTEIN ARNA"/>
    <property type="match status" value="1"/>
</dbReference>
<dbReference type="PANTHER" id="PTHR43245:SF51">
    <property type="entry name" value="SHORT CHAIN DEHYDROGENASE_REDUCTASE FAMILY 42E, MEMBER 2"/>
    <property type="match status" value="1"/>
</dbReference>
<evidence type="ECO:0000313" key="3">
    <source>
        <dbReference type="Proteomes" id="UP000608024"/>
    </source>
</evidence>
<dbReference type="EMBL" id="BNBT01000066">
    <property type="protein sequence ID" value="GHE69405.1"/>
    <property type="molecule type" value="Genomic_DNA"/>
</dbReference>